<dbReference type="Pfam" id="PF01257">
    <property type="entry name" value="2Fe-2S_thioredx"/>
    <property type="match status" value="1"/>
</dbReference>
<dbReference type="Gene3D" id="3.40.30.10">
    <property type="entry name" value="Glutaredoxin"/>
    <property type="match status" value="1"/>
</dbReference>
<dbReference type="EMBL" id="DXES01000040">
    <property type="protein sequence ID" value="HIX65008.1"/>
    <property type="molecule type" value="Genomic_DNA"/>
</dbReference>
<sequence length="83" mass="9153">MTVTVCLGSSCHVKGSHFVLEELQKALKERQLEDRVQLAGTFCTGHCQQGVCVFVDEKLCSVSPETVEQFLQEEVLSKLPAAQ</sequence>
<gene>
    <name evidence="1" type="ORF">H9736_02030</name>
</gene>
<dbReference type="Proteomes" id="UP000886800">
    <property type="component" value="Unassembled WGS sequence"/>
</dbReference>
<evidence type="ECO:0000313" key="2">
    <source>
        <dbReference type="Proteomes" id="UP000886800"/>
    </source>
</evidence>
<reference evidence="1" key="1">
    <citation type="journal article" date="2021" name="PeerJ">
        <title>Extensive microbial diversity within the chicken gut microbiome revealed by metagenomics and culture.</title>
        <authorList>
            <person name="Gilroy R."/>
            <person name="Ravi A."/>
            <person name="Getino M."/>
            <person name="Pursley I."/>
            <person name="Horton D.L."/>
            <person name="Alikhan N.F."/>
            <person name="Baker D."/>
            <person name="Gharbi K."/>
            <person name="Hall N."/>
            <person name="Watson M."/>
            <person name="Adriaenssens E.M."/>
            <person name="Foster-Nyarko E."/>
            <person name="Jarju S."/>
            <person name="Secka A."/>
            <person name="Antonio M."/>
            <person name="Oren A."/>
            <person name="Chaudhuri R.R."/>
            <person name="La Ragione R."/>
            <person name="Hildebrand F."/>
            <person name="Pallen M.J."/>
        </authorList>
    </citation>
    <scope>NUCLEOTIDE SEQUENCE</scope>
    <source>
        <strain evidence="1">CHK188-5543</strain>
    </source>
</reference>
<name>A0A9D2B6S9_9FIRM</name>
<dbReference type="AlphaFoldDB" id="A0A9D2B6S9"/>
<protein>
    <submittedName>
        <fullName evidence="1">(2Fe-2S) ferredoxin domain-containing protein</fullName>
    </submittedName>
</protein>
<comment type="caution">
    <text evidence="1">The sequence shown here is derived from an EMBL/GenBank/DDBJ whole genome shotgun (WGS) entry which is preliminary data.</text>
</comment>
<accession>A0A9D2B6S9</accession>
<dbReference type="InterPro" id="IPR036249">
    <property type="entry name" value="Thioredoxin-like_sf"/>
</dbReference>
<organism evidence="1 2">
    <name type="scientific">Candidatus Anaerotruncus excrementipullorum</name>
    <dbReference type="NCBI Taxonomy" id="2838465"/>
    <lineage>
        <taxon>Bacteria</taxon>
        <taxon>Bacillati</taxon>
        <taxon>Bacillota</taxon>
        <taxon>Clostridia</taxon>
        <taxon>Eubacteriales</taxon>
        <taxon>Oscillospiraceae</taxon>
        <taxon>Anaerotruncus</taxon>
    </lineage>
</organism>
<dbReference type="CDD" id="cd02980">
    <property type="entry name" value="TRX_Fd_family"/>
    <property type="match status" value="1"/>
</dbReference>
<reference evidence="1" key="2">
    <citation type="submission" date="2021-04" db="EMBL/GenBank/DDBJ databases">
        <authorList>
            <person name="Gilroy R."/>
        </authorList>
    </citation>
    <scope>NUCLEOTIDE SEQUENCE</scope>
    <source>
        <strain evidence="1">CHK188-5543</strain>
    </source>
</reference>
<proteinExistence type="predicted"/>
<dbReference type="SUPFAM" id="SSF52833">
    <property type="entry name" value="Thioredoxin-like"/>
    <property type="match status" value="1"/>
</dbReference>
<evidence type="ECO:0000313" key="1">
    <source>
        <dbReference type="EMBL" id="HIX65008.1"/>
    </source>
</evidence>